<dbReference type="Proteomes" id="UP001058553">
    <property type="component" value="Chromosome"/>
</dbReference>
<dbReference type="RefSeq" id="WP_012668299.1">
    <property type="nucleotide sequence ID" value="NZ_CP023567.1"/>
</dbReference>
<dbReference type="SUPFAM" id="SSF140129">
    <property type="entry name" value="MxiH-like"/>
    <property type="match status" value="1"/>
</dbReference>
<dbReference type="InterPro" id="IPR047754">
    <property type="entry name" value="T3SS_SctI-like"/>
</dbReference>
<gene>
    <name evidence="1" type="primary">sctI</name>
    <name evidence="1" type="ORF">NYP84_09430</name>
</gene>
<dbReference type="EMBL" id="CP103445">
    <property type="protein sequence ID" value="UWS31904.1"/>
    <property type="molecule type" value="Genomic_DNA"/>
</dbReference>
<dbReference type="NCBIfam" id="NF038054">
    <property type="entry name" value="T3SS_SctI"/>
    <property type="match status" value="1"/>
</dbReference>
<name>A0ABY5X3E3_ERWPY</name>
<evidence type="ECO:0000313" key="2">
    <source>
        <dbReference type="Proteomes" id="UP001058553"/>
    </source>
</evidence>
<dbReference type="GeneID" id="92236844"/>
<accession>A0ABY5X3E3</accession>
<sequence>MKYHPEILSSLTRLAPDTLNNGVETTVISHDQSFNDLVFSSFKDFSENNIHHKSMINKLTESSQLTGDPEYLLKLQSYIGEYTNYISLVTSIARKGISAIETLEKSQ</sequence>
<proteinExistence type="predicted"/>
<dbReference type="InterPro" id="IPR037203">
    <property type="entry name" value="T3SS_needle-like_sf"/>
</dbReference>
<evidence type="ECO:0000313" key="1">
    <source>
        <dbReference type="EMBL" id="UWS31904.1"/>
    </source>
</evidence>
<organism evidence="1 2">
    <name type="scientific">Erwinia pyrifoliae</name>
    <dbReference type="NCBI Taxonomy" id="79967"/>
    <lineage>
        <taxon>Bacteria</taxon>
        <taxon>Pseudomonadati</taxon>
        <taxon>Pseudomonadota</taxon>
        <taxon>Gammaproteobacteria</taxon>
        <taxon>Enterobacterales</taxon>
        <taxon>Erwiniaceae</taxon>
        <taxon>Erwinia</taxon>
    </lineage>
</organism>
<protein>
    <submittedName>
        <fullName evidence="1">Type III secretion system inner rod subunit SctI</fullName>
    </submittedName>
</protein>
<keyword evidence="2" id="KW-1185">Reference proteome</keyword>
<reference evidence="1" key="1">
    <citation type="submission" date="2022-07" db="EMBL/GenBank/DDBJ databases">
        <title>Genetic diversity of Erwinia pyrifoliae.</title>
        <authorList>
            <person name="Park D.S."/>
            <person name="Ham H."/>
        </authorList>
    </citation>
    <scope>NUCLEOTIDE SEQUENCE</scope>
    <source>
        <strain evidence="1">CP201486</strain>
    </source>
</reference>